<dbReference type="GO" id="GO:0005615">
    <property type="term" value="C:extracellular space"/>
    <property type="evidence" value="ECO:0007669"/>
    <property type="project" value="InterPro"/>
</dbReference>
<organism evidence="3 4">
    <name type="scientific">Mojavia pulchra JT2-VF2</name>
    <dbReference type="NCBI Taxonomy" id="287848"/>
    <lineage>
        <taxon>Bacteria</taxon>
        <taxon>Bacillati</taxon>
        <taxon>Cyanobacteriota</taxon>
        <taxon>Cyanophyceae</taxon>
        <taxon>Nostocales</taxon>
        <taxon>Nostocaceae</taxon>
    </lineage>
</organism>
<dbReference type="AlphaFoldDB" id="A0A951Q3T5"/>
<gene>
    <name evidence="3" type="ORF">KME32_30075</name>
</gene>
<dbReference type="InterPro" id="IPR001343">
    <property type="entry name" value="Hemolysn_Ca-bd"/>
</dbReference>
<accession>A0A951Q3T5</accession>
<dbReference type="EMBL" id="JAHHHN010000033">
    <property type="protein sequence ID" value="MBW4565259.1"/>
    <property type="molecule type" value="Genomic_DNA"/>
</dbReference>
<dbReference type="PANTHER" id="PTHR38340">
    <property type="entry name" value="S-LAYER PROTEIN"/>
    <property type="match status" value="1"/>
</dbReference>
<dbReference type="Pfam" id="PF00353">
    <property type="entry name" value="HemolysinCabind"/>
    <property type="match status" value="2"/>
</dbReference>
<dbReference type="SUPFAM" id="SSF51120">
    <property type="entry name" value="beta-Roll"/>
    <property type="match status" value="1"/>
</dbReference>
<reference evidence="3" key="1">
    <citation type="submission" date="2021-05" db="EMBL/GenBank/DDBJ databases">
        <authorList>
            <person name="Pietrasiak N."/>
            <person name="Ward R."/>
            <person name="Stajich J.E."/>
            <person name="Kurbessoian T."/>
        </authorList>
    </citation>
    <scope>NUCLEOTIDE SEQUENCE</scope>
    <source>
        <strain evidence="3">JT2-VF2</strain>
    </source>
</reference>
<name>A0A951Q3T5_9NOST</name>
<dbReference type="GO" id="GO:0005509">
    <property type="term" value="F:calcium ion binding"/>
    <property type="evidence" value="ECO:0007669"/>
    <property type="project" value="InterPro"/>
</dbReference>
<sequence>MSSETIFLQSTAPNPNPNPNFANAQGFGLVYNYNQSASGSLTDAQTKTLVKGGVAVAIAEAGAQFFNNDPSFSALFTDSTGIGLDGAYAGSANSKTKVVASFAVGANQTFSFDFSADLALKAKEIENPNVEYNQAKSKTAFLVLDTTNPNKPKVLDYFGMRGKLISSKISDFTLGSSGKFTITSREKTTDLNGNNGEDSLTAKAIGSYQRKFKNNTNITIVEINASAVTFLGDTLIKNLGKDVIYGTIRNDNLTGNNGANKIYGSLGNDKLDGRKGDDILEGGQGNDWLNGGEGNDKIHGSLGDDTLIGGRGSNVLVGGDGYDKFVFNSGSSLLNGEFDVIQDFQVGIDKIVFKGWGSINTDTWLNEMFSQGNITDTPDGTLFNFNVGKTQGELLLSGVSSSLINSESIIFS</sequence>
<evidence type="ECO:0000256" key="1">
    <source>
        <dbReference type="ARBA" id="ARBA00004613"/>
    </source>
</evidence>
<keyword evidence="2" id="KW-0964">Secreted</keyword>
<dbReference type="PANTHER" id="PTHR38340:SF1">
    <property type="entry name" value="S-LAYER PROTEIN"/>
    <property type="match status" value="1"/>
</dbReference>
<evidence type="ECO:0000313" key="3">
    <source>
        <dbReference type="EMBL" id="MBW4565259.1"/>
    </source>
</evidence>
<protein>
    <recommendedName>
        <fullName evidence="5">Calcium-binding protein</fullName>
    </recommendedName>
</protein>
<dbReference type="Proteomes" id="UP000715781">
    <property type="component" value="Unassembled WGS sequence"/>
</dbReference>
<comment type="subcellular location">
    <subcellularLocation>
        <location evidence="1">Secreted</location>
    </subcellularLocation>
</comment>
<evidence type="ECO:0000256" key="2">
    <source>
        <dbReference type="ARBA" id="ARBA00022525"/>
    </source>
</evidence>
<reference evidence="3" key="2">
    <citation type="journal article" date="2022" name="Microbiol. Resour. Announc.">
        <title>Metagenome Sequencing to Explore Phylogenomics of Terrestrial Cyanobacteria.</title>
        <authorList>
            <person name="Ward R.D."/>
            <person name="Stajich J.E."/>
            <person name="Johansen J.R."/>
            <person name="Huntemann M."/>
            <person name="Clum A."/>
            <person name="Foster B."/>
            <person name="Foster B."/>
            <person name="Roux S."/>
            <person name="Palaniappan K."/>
            <person name="Varghese N."/>
            <person name="Mukherjee S."/>
            <person name="Reddy T.B.K."/>
            <person name="Daum C."/>
            <person name="Copeland A."/>
            <person name="Chen I.A."/>
            <person name="Ivanova N.N."/>
            <person name="Kyrpides N.C."/>
            <person name="Shapiro N."/>
            <person name="Eloe-Fadrosh E.A."/>
            <person name="Pietrasiak N."/>
        </authorList>
    </citation>
    <scope>NUCLEOTIDE SEQUENCE</scope>
    <source>
        <strain evidence="3">JT2-VF2</strain>
    </source>
</reference>
<proteinExistence type="predicted"/>
<comment type="caution">
    <text evidence="3">The sequence shown here is derived from an EMBL/GenBank/DDBJ whole genome shotgun (WGS) entry which is preliminary data.</text>
</comment>
<dbReference type="InterPro" id="IPR011049">
    <property type="entry name" value="Serralysin-like_metalloprot_C"/>
</dbReference>
<evidence type="ECO:0008006" key="5">
    <source>
        <dbReference type="Google" id="ProtNLM"/>
    </source>
</evidence>
<evidence type="ECO:0000313" key="4">
    <source>
        <dbReference type="Proteomes" id="UP000715781"/>
    </source>
</evidence>
<dbReference type="PRINTS" id="PR00313">
    <property type="entry name" value="CABNDNGRPT"/>
</dbReference>
<dbReference type="Gene3D" id="2.150.10.10">
    <property type="entry name" value="Serralysin-like metalloprotease, C-terminal"/>
    <property type="match status" value="2"/>
</dbReference>
<dbReference type="InterPro" id="IPR050557">
    <property type="entry name" value="RTX_toxin/Mannuronan_C5-epim"/>
</dbReference>